<dbReference type="Pfam" id="PF00875">
    <property type="entry name" value="DNA_photolyase"/>
    <property type="match status" value="1"/>
</dbReference>
<dbReference type="eggNOG" id="KOG1454">
    <property type="taxonomic scope" value="Eukaryota"/>
</dbReference>
<dbReference type="Gene3D" id="3.40.50.1820">
    <property type="entry name" value="alpha/beta hydrolase"/>
    <property type="match status" value="1"/>
</dbReference>
<dbReference type="EMBL" id="AGSI01000007">
    <property type="protein sequence ID" value="EIE23664.1"/>
    <property type="molecule type" value="Genomic_DNA"/>
</dbReference>
<dbReference type="InterPro" id="IPR000073">
    <property type="entry name" value="AB_hydrolase_1"/>
</dbReference>
<feature type="compositionally biased region" description="Basic and acidic residues" evidence="1">
    <location>
        <begin position="100"/>
        <end position="125"/>
    </location>
</feature>
<protein>
    <recommendedName>
        <fullName evidence="2">Photolyase/cryptochrome alpha/beta domain-containing protein</fullName>
    </recommendedName>
</protein>
<dbReference type="Pfam" id="PF12697">
    <property type="entry name" value="Abhydrolase_6"/>
    <property type="match status" value="1"/>
</dbReference>
<evidence type="ECO:0000256" key="1">
    <source>
        <dbReference type="SAM" id="MobiDB-lite"/>
    </source>
</evidence>
<reference evidence="3 4" key="1">
    <citation type="journal article" date="2012" name="Genome Biol.">
        <title>The genome of the polar eukaryotic microalga coccomyxa subellipsoidea reveals traits of cold adaptation.</title>
        <authorList>
            <person name="Blanc G."/>
            <person name="Agarkova I."/>
            <person name="Grimwood J."/>
            <person name="Kuo A."/>
            <person name="Brueggeman A."/>
            <person name="Dunigan D."/>
            <person name="Gurnon J."/>
            <person name="Ladunga I."/>
            <person name="Lindquist E."/>
            <person name="Lucas S."/>
            <person name="Pangilinan J."/>
            <person name="Proschold T."/>
            <person name="Salamov A."/>
            <person name="Schmutz J."/>
            <person name="Weeks D."/>
            <person name="Yamada T."/>
            <person name="Claverie J.M."/>
            <person name="Grigoriev I."/>
            <person name="Van Etten J."/>
            <person name="Lomsadze A."/>
            <person name="Borodovsky M."/>
        </authorList>
    </citation>
    <scope>NUCLEOTIDE SEQUENCE [LARGE SCALE GENOMIC DNA]</scope>
    <source>
        <strain evidence="3 4">C-169</strain>
    </source>
</reference>
<name>I0YZ45_COCSC</name>
<feature type="compositionally biased region" description="Basic and acidic residues" evidence="1">
    <location>
        <begin position="70"/>
        <end position="81"/>
    </location>
</feature>
<feature type="compositionally biased region" description="Basic and acidic residues" evidence="1">
    <location>
        <begin position="11"/>
        <end position="21"/>
    </location>
</feature>
<feature type="compositionally biased region" description="Basic and acidic residues" evidence="1">
    <location>
        <begin position="49"/>
        <end position="59"/>
    </location>
</feature>
<dbReference type="SUPFAM" id="SSF52425">
    <property type="entry name" value="Cryptochrome/photolyase, N-terminal domain"/>
    <property type="match status" value="1"/>
</dbReference>
<dbReference type="Gene3D" id="3.40.50.620">
    <property type="entry name" value="HUPs"/>
    <property type="match status" value="1"/>
</dbReference>
<accession>I0YZ45</accession>
<dbReference type="OrthoDB" id="408373at2759"/>
<dbReference type="InterPro" id="IPR014729">
    <property type="entry name" value="Rossmann-like_a/b/a_fold"/>
</dbReference>
<dbReference type="eggNOG" id="KOG0133">
    <property type="taxonomic scope" value="Eukaryota"/>
</dbReference>
<feature type="region of interest" description="Disordered" evidence="1">
    <location>
        <begin position="1"/>
        <end position="25"/>
    </location>
</feature>
<dbReference type="InterPro" id="IPR029058">
    <property type="entry name" value="AB_hydrolase_fold"/>
</dbReference>
<dbReference type="AlphaFoldDB" id="I0YZ45"/>
<dbReference type="PANTHER" id="PTHR47832">
    <property type="entry name" value="DNA PHOTOLYASE"/>
    <property type="match status" value="1"/>
</dbReference>
<dbReference type="RefSeq" id="XP_005648208.1">
    <property type="nucleotide sequence ID" value="XM_005648151.1"/>
</dbReference>
<feature type="domain" description="Photolyase/cryptochrome alpha/beta" evidence="2">
    <location>
        <begin position="209"/>
        <end position="337"/>
    </location>
</feature>
<gene>
    <name evidence="3" type="ORF">COCSUDRAFT_47385</name>
</gene>
<feature type="compositionally biased region" description="Polar residues" evidence="1">
    <location>
        <begin position="60"/>
        <end position="69"/>
    </location>
</feature>
<dbReference type="Proteomes" id="UP000007264">
    <property type="component" value="Unassembled WGS sequence"/>
</dbReference>
<evidence type="ECO:0000259" key="2">
    <source>
        <dbReference type="PROSITE" id="PS51645"/>
    </source>
</evidence>
<evidence type="ECO:0000313" key="3">
    <source>
        <dbReference type="EMBL" id="EIE23664.1"/>
    </source>
</evidence>
<dbReference type="SUPFAM" id="SSF53474">
    <property type="entry name" value="alpha/beta-Hydrolases"/>
    <property type="match status" value="1"/>
</dbReference>
<feature type="region of interest" description="Disordered" evidence="1">
    <location>
        <begin position="42"/>
        <end position="125"/>
    </location>
</feature>
<dbReference type="KEGG" id="csl:COCSUDRAFT_47385"/>
<dbReference type="InterPro" id="IPR036155">
    <property type="entry name" value="Crypto/Photolyase_N_sf"/>
</dbReference>
<sequence length="842" mass="90254">MTSNVDQAKGSVKDATSKDATSKVQDAAATNYDFAKNKAADIASAASDKAQEAKGETKSNMKGASNTAQDKAHDAHKEGKSMLETAQDKASGLLGTTQSKAEDAKDTAQDKAHEAHKESKSYFESAKDQAGKLLGQAGDKADEAKGEAKDKAGEAHKESKGLLNSAYDTVSNTASSVVSGSAKLVQNTANYVGDTAEKFTKKSKGAQMIFALVWLKHDLRLDDHPGFVQAADSAQSVIPFFCLAPELYVHLLRTPNGIEGLLGSLADVRHSLRGQGSDLVIRVSPLQAAFQEIVQHCSINEIIAEEEVEHRWLTATSDVSSSLPAGMQWRFWKASLFEDEPYTDNFRDFQRLRGRPIPPLSAPQRLPGLPAGVHAGELPTAEQLLAQLALADSLTLHPEVLEAARGIVEQWPPSGAPVLAHQIACGGEIVVLPALQSYLACRRPAAERASASEPSTSGRLPVEGGLREMSVTVDRFETPAMPLGSFPAIFSQAVSLGTLSRRRAYHEALQAMADTSPFSRFVGGSAAVPARAAMAAAETADFHWHLARADRERRLQGGGAPRHWRWRGHMVDYVSRMPEEEGAHKRADAPALLLVYAPTLPGFGRSEKPALAYSQTLWLDFLREFVTEVVRRPVIVVGNSIGGFLSASLAAACPAIVKGLVLVNTAGKIDPAYTPEAAAEAAIASSSTGPPALVADLISRGLFTYLERSIAKTLVKLYPVDATNADEWLAEEIFRATCDPGALAVFRSVFYLPKPLPLNHLVRDLYRGRALVLQGAKDPLNDARGRAKALQDSCPNVTVHFLDAGHCPHDEAPAEFNKALLVFVEEAVHAQAVAEHKVAVAA</sequence>
<dbReference type="PANTHER" id="PTHR47832:SF1">
    <property type="entry name" value="DNA PHOTOLYASE"/>
    <property type="match status" value="1"/>
</dbReference>
<organism evidence="3 4">
    <name type="scientific">Coccomyxa subellipsoidea (strain C-169)</name>
    <name type="common">Green microalga</name>
    <dbReference type="NCBI Taxonomy" id="574566"/>
    <lineage>
        <taxon>Eukaryota</taxon>
        <taxon>Viridiplantae</taxon>
        <taxon>Chlorophyta</taxon>
        <taxon>core chlorophytes</taxon>
        <taxon>Trebouxiophyceae</taxon>
        <taxon>Trebouxiophyceae incertae sedis</taxon>
        <taxon>Coccomyxaceae</taxon>
        <taxon>Coccomyxa</taxon>
        <taxon>Coccomyxa subellipsoidea</taxon>
    </lineage>
</organism>
<comment type="caution">
    <text evidence="3">The sequence shown here is derived from an EMBL/GenBank/DDBJ whole genome shotgun (WGS) entry which is preliminary data.</text>
</comment>
<feature type="compositionally biased region" description="Basic and acidic residues" evidence="1">
    <location>
        <begin position="139"/>
        <end position="160"/>
    </location>
</feature>
<keyword evidence="4" id="KW-1185">Reference proteome</keyword>
<dbReference type="GeneID" id="17041656"/>
<proteinExistence type="predicted"/>
<evidence type="ECO:0000313" key="4">
    <source>
        <dbReference type="Proteomes" id="UP000007264"/>
    </source>
</evidence>
<feature type="region of interest" description="Disordered" evidence="1">
    <location>
        <begin position="138"/>
        <end position="160"/>
    </location>
</feature>
<dbReference type="PROSITE" id="PS51645">
    <property type="entry name" value="PHR_CRY_ALPHA_BETA"/>
    <property type="match status" value="1"/>
</dbReference>
<dbReference type="InterPro" id="IPR006050">
    <property type="entry name" value="DNA_photolyase_N"/>
</dbReference>